<evidence type="ECO:0000313" key="3">
    <source>
        <dbReference type="Proteomes" id="UP001175211"/>
    </source>
</evidence>
<keyword evidence="1" id="KW-1133">Transmembrane helix</keyword>
<protein>
    <submittedName>
        <fullName evidence="2">Uncharacterized protein</fullName>
    </submittedName>
</protein>
<dbReference type="EMBL" id="JAUEPS010000122">
    <property type="protein sequence ID" value="KAK0436807.1"/>
    <property type="molecule type" value="Genomic_DNA"/>
</dbReference>
<feature type="transmembrane region" description="Helical" evidence="1">
    <location>
        <begin position="21"/>
        <end position="41"/>
    </location>
</feature>
<keyword evidence="1" id="KW-0472">Membrane</keyword>
<gene>
    <name evidence="2" type="ORF">EV420DRAFT_1589984</name>
</gene>
<evidence type="ECO:0000313" key="2">
    <source>
        <dbReference type="EMBL" id="KAK0436807.1"/>
    </source>
</evidence>
<dbReference type="Proteomes" id="UP001175211">
    <property type="component" value="Unassembled WGS sequence"/>
</dbReference>
<dbReference type="GeneID" id="85358443"/>
<organism evidence="2 3">
    <name type="scientific">Armillaria tabescens</name>
    <name type="common">Ringless honey mushroom</name>
    <name type="synonym">Agaricus tabescens</name>
    <dbReference type="NCBI Taxonomy" id="1929756"/>
    <lineage>
        <taxon>Eukaryota</taxon>
        <taxon>Fungi</taxon>
        <taxon>Dikarya</taxon>
        <taxon>Basidiomycota</taxon>
        <taxon>Agaricomycotina</taxon>
        <taxon>Agaricomycetes</taxon>
        <taxon>Agaricomycetidae</taxon>
        <taxon>Agaricales</taxon>
        <taxon>Marasmiineae</taxon>
        <taxon>Physalacriaceae</taxon>
        <taxon>Desarmillaria</taxon>
    </lineage>
</organism>
<keyword evidence="1" id="KW-0812">Transmembrane</keyword>
<keyword evidence="3" id="KW-1185">Reference proteome</keyword>
<name>A0AA39J620_ARMTA</name>
<comment type="caution">
    <text evidence="2">The sequence shown here is derived from an EMBL/GenBank/DDBJ whole genome shotgun (WGS) entry which is preliminary data.</text>
</comment>
<feature type="transmembrane region" description="Helical" evidence="1">
    <location>
        <begin position="61"/>
        <end position="79"/>
    </location>
</feature>
<accession>A0AA39J620</accession>
<sequence length="87" mass="9902">MNQMIFHHPPALTTTSQPRSVVACCAIVHPATTHFLFLLYLIGCYKVCATHYTENSTFETLFLLVIVSVLKHRMSYLILPFSGVRIF</sequence>
<proteinExistence type="predicted"/>
<dbReference type="AlphaFoldDB" id="A0AA39J620"/>
<evidence type="ECO:0000256" key="1">
    <source>
        <dbReference type="SAM" id="Phobius"/>
    </source>
</evidence>
<dbReference type="RefSeq" id="XP_060322367.1">
    <property type="nucleotide sequence ID" value="XM_060474895.1"/>
</dbReference>
<reference evidence="2" key="1">
    <citation type="submission" date="2023-06" db="EMBL/GenBank/DDBJ databases">
        <authorList>
            <consortium name="Lawrence Berkeley National Laboratory"/>
            <person name="Ahrendt S."/>
            <person name="Sahu N."/>
            <person name="Indic B."/>
            <person name="Wong-Bajracharya J."/>
            <person name="Merenyi Z."/>
            <person name="Ke H.-M."/>
            <person name="Monk M."/>
            <person name="Kocsube S."/>
            <person name="Drula E."/>
            <person name="Lipzen A."/>
            <person name="Balint B."/>
            <person name="Henrissat B."/>
            <person name="Andreopoulos B."/>
            <person name="Martin F.M."/>
            <person name="Harder C.B."/>
            <person name="Rigling D."/>
            <person name="Ford K.L."/>
            <person name="Foster G.D."/>
            <person name="Pangilinan J."/>
            <person name="Papanicolaou A."/>
            <person name="Barry K."/>
            <person name="LaButti K."/>
            <person name="Viragh M."/>
            <person name="Koriabine M."/>
            <person name="Yan M."/>
            <person name="Riley R."/>
            <person name="Champramary S."/>
            <person name="Plett K.L."/>
            <person name="Tsai I.J."/>
            <person name="Slot J."/>
            <person name="Sipos G."/>
            <person name="Plett J."/>
            <person name="Nagy L.G."/>
            <person name="Grigoriev I.V."/>
        </authorList>
    </citation>
    <scope>NUCLEOTIDE SEQUENCE</scope>
    <source>
        <strain evidence="2">CCBAS 213</strain>
    </source>
</reference>